<accession>A0ABR4EE88</accession>
<dbReference type="CDD" id="cd00067">
    <property type="entry name" value="GAL4"/>
    <property type="match status" value="1"/>
</dbReference>
<dbReference type="PANTHER" id="PTHR46910:SF39">
    <property type="entry name" value="ZN(II)2CYS6 TRANSCRIPTION FACTOR (EUROFUNG)"/>
    <property type="match status" value="1"/>
</dbReference>
<dbReference type="CDD" id="cd12148">
    <property type="entry name" value="fungal_TF_MHR"/>
    <property type="match status" value="1"/>
</dbReference>
<reference evidence="5 6" key="1">
    <citation type="submission" date="2024-03" db="EMBL/GenBank/DDBJ databases">
        <title>A high-quality draft genome sequence of Diaporthe vaccinii, a causative agent of upright dieback and viscid rot disease in cranberry plants.</title>
        <authorList>
            <person name="Sarrasin M."/>
            <person name="Lang B.F."/>
            <person name="Burger G."/>
        </authorList>
    </citation>
    <scope>NUCLEOTIDE SEQUENCE [LARGE SCALE GENOMIC DNA]</scope>
    <source>
        <strain evidence="5 6">IS7</strain>
    </source>
</reference>
<feature type="region of interest" description="Disordered" evidence="3">
    <location>
        <begin position="1"/>
        <end position="23"/>
    </location>
</feature>
<feature type="compositionally biased region" description="Polar residues" evidence="3">
    <location>
        <begin position="138"/>
        <end position="171"/>
    </location>
</feature>
<dbReference type="InterPro" id="IPR001138">
    <property type="entry name" value="Zn2Cys6_DnaBD"/>
</dbReference>
<dbReference type="Gene3D" id="4.10.240.10">
    <property type="entry name" value="Zn(2)-C6 fungal-type DNA-binding domain"/>
    <property type="match status" value="1"/>
</dbReference>
<evidence type="ECO:0000313" key="6">
    <source>
        <dbReference type="Proteomes" id="UP001600888"/>
    </source>
</evidence>
<evidence type="ECO:0000256" key="1">
    <source>
        <dbReference type="ARBA" id="ARBA00022723"/>
    </source>
</evidence>
<name>A0ABR4EE88_9PEZI</name>
<feature type="domain" description="Zn(2)-C6 fungal-type" evidence="4">
    <location>
        <begin position="41"/>
        <end position="70"/>
    </location>
</feature>
<keyword evidence="1" id="KW-0479">Metal-binding</keyword>
<evidence type="ECO:0000259" key="4">
    <source>
        <dbReference type="PROSITE" id="PS50048"/>
    </source>
</evidence>
<organism evidence="5 6">
    <name type="scientific">Diaporthe vaccinii</name>
    <dbReference type="NCBI Taxonomy" id="105482"/>
    <lineage>
        <taxon>Eukaryota</taxon>
        <taxon>Fungi</taxon>
        <taxon>Dikarya</taxon>
        <taxon>Ascomycota</taxon>
        <taxon>Pezizomycotina</taxon>
        <taxon>Sordariomycetes</taxon>
        <taxon>Sordariomycetidae</taxon>
        <taxon>Diaporthales</taxon>
        <taxon>Diaporthaceae</taxon>
        <taxon>Diaporthe</taxon>
        <taxon>Diaporthe eres species complex</taxon>
    </lineage>
</organism>
<evidence type="ECO:0000313" key="5">
    <source>
        <dbReference type="EMBL" id="KAL2280757.1"/>
    </source>
</evidence>
<dbReference type="SMART" id="SM00906">
    <property type="entry name" value="Fungal_trans"/>
    <property type="match status" value="1"/>
</dbReference>
<comment type="caution">
    <text evidence="5">The sequence shown here is derived from an EMBL/GenBank/DDBJ whole genome shotgun (WGS) entry which is preliminary data.</text>
</comment>
<keyword evidence="6" id="KW-1185">Reference proteome</keyword>
<feature type="region of interest" description="Disordered" evidence="3">
    <location>
        <begin position="127"/>
        <end position="188"/>
    </location>
</feature>
<gene>
    <name evidence="5" type="ORF">FJTKL_12270</name>
</gene>
<dbReference type="Proteomes" id="UP001600888">
    <property type="component" value="Unassembled WGS sequence"/>
</dbReference>
<dbReference type="SUPFAM" id="SSF57701">
    <property type="entry name" value="Zn2/Cys6 DNA-binding domain"/>
    <property type="match status" value="1"/>
</dbReference>
<protein>
    <recommendedName>
        <fullName evidence="4">Zn(2)-C6 fungal-type domain-containing protein</fullName>
    </recommendedName>
</protein>
<dbReference type="InterPro" id="IPR036864">
    <property type="entry name" value="Zn2-C6_fun-type_DNA-bd_sf"/>
</dbReference>
<dbReference type="PANTHER" id="PTHR46910">
    <property type="entry name" value="TRANSCRIPTION FACTOR PDR1"/>
    <property type="match status" value="1"/>
</dbReference>
<dbReference type="SMART" id="SM00066">
    <property type="entry name" value="GAL4"/>
    <property type="match status" value="1"/>
</dbReference>
<sequence>MRTPAPSVAGKANVLRPDGRLPVNPRRTYVQPEQRKRVSRACTPCNLKRIKCSGREPCEQCATSGRDCFYPPSGRKIHVARTEWDNLQAAKDMLQQTLEQAILEVPDLHARSRLQAQLQQVVDSMPATTPAADDERQNMSPAASSATLGSSPQSSTYQQHRTHQPNKTTGDTDAAPTEGSFLQDHDGTKRWLGGTSGATFLDHLKNFMHTLRTALGYNETPTETAPGSSFLASRGQYQTSDSRLLNMPALNNNSAVAPISDEQAEHLFSQVNRYMQNSRGQWPCGGIYYFGDFSLQGWKSAQGRELAVYHAAFALGTIFSLTTANSRQDGQLGEMFLATARKILGDPWDISRYSIRDVPALALMAMYMAEVNRRDNSYNYLSHAMSICCMCGGLKGLSWDEKDIRIVWTLFCLTRDAGCLMGRPPVYPDEAFQLRCPKDVQGLPPPEGLMAHVQLSKIAGYIVSNTYSVAPTVDADQDLRAQVQEPLNMLENWRKELPPALQMPLDLQAESPFDTNYDDANAIYADRALCTLHMKCHQLMILTLRPLFFLAVKSYIGGDLIKVPRDIYDHEHITFLLECANAARRNLRLGRHILMRCNQGGTIPGKPIMMDLHHIFNAAVIMLLYQMVFTSFHSSDAYALRFARKTFEREAQTECLSNNGRSGGMGIASGPTGYASDCLGVLNDLTELVERIRPLRFKEQAGTNEDEMEWTGLSLGGSETVGAGAGHIMSDEVLEANLAMPFDIEGLYSPLVFPGMPPESHTHGKELQMWMDGESMIYAALDVWHVT</sequence>
<evidence type="ECO:0000256" key="3">
    <source>
        <dbReference type="SAM" id="MobiDB-lite"/>
    </source>
</evidence>
<dbReference type="Pfam" id="PF04082">
    <property type="entry name" value="Fungal_trans"/>
    <property type="match status" value="1"/>
</dbReference>
<dbReference type="PROSITE" id="PS50048">
    <property type="entry name" value="ZN2_CY6_FUNGAL_2"/>
    <property type="match status" value="1"/>
</dbReference>
<dbReference type="EMBL" id="JBAWTH010000063">
    <property type="protein sequence ID" value="KAL2280757.1"/>
    <property type="molecule type" value="Genomic_DNA"/>
</dbReference>
<proteinExistence type="predicted"/>
<dbReference type="InterPro" id="IPR050987">
    <property type="entry name" value="AtrR-like"/>
</dbReference>
<evidence type="ECO:0000256" key="2">
    <source>
        <dbReference type="ARBA" id="ARBA00023242"/>
    </source>
</evidence>
<dbReference type="Pfam" id="PF00172">
    <property type="entry name" value="Zn_clus"/>
    <property type="match status" value="1"/>
</dbReference>
<keyword evidence="2" id="KW-0539">Nucleus</keyword>
<dbReference type="InterPro" id="IPR007219">
    <property type="entry name" value="XnlR_reg_dom"/>
</dbReference>